<reference evidence="1" key="1">
    <citation type="submission" date="2022-04" db="EMBL/GenBank/DDBJ databases">
        <title>Genome of the entomopathogenic fungus Entomophthora muscae.</title>
        <authorList>
            <person name="Elya C."/>
            <person name="Lovett B.R."/>
            <person name="Lee E."/>
            <person name="Macias A.M."/>
            <person name="Hajek A.E."/>
            <person name="De Bivort B.L."/>
            <person name="Kasson M.T."/>
            <person name="De Fine Licht H.H."/>
            <person name="Stajich J.E."/>
        </authorList>
    </citation>
    <scope>NUCLEOTIDE SEQUENCE</scope>
    <source>
        <strain evidence="1">Berkeley</strain>
    </source>
</reference>
<keyword evidence="2" id="KW-1185">Reference proteome</keyword>
<evidence type="ECO:0000313" key="1">
    <source>
        <dbReference type="EMBL" id="KAJ9076540.1"/>
    </source>
</evidence>
<dbReference type="EMBL" id="QTSX02002269">
    <property type="protein sequence ID" value="KAJ9076540.1"/>
    <property type="molecule type" value="Genomic_DNA"/>
</dbReference>
<sequence length="110" mass="11695">MILKTTGSTKLTRSSTLTGPGGASGPNSSKATGSNATNKPRGSHLLHSAYQFFRTEDFCSASALQSSPDPTANNQQNLNADSITPTDLMKHHLQKDDPEPSPNQKKLGKE</sequence>
<proteinExistence type="predicted"/>
<protein>
    <submittedName>
        <fullName evidence="1">Uncharacterized protein</fullName>
    </submittedName>
</protein>
<name>A0ACC2TP76_9FUNG</name>
<evidence type="ECO:0000313" key="2">
    <source>
        <dbReference type="Proteomes" id="UP001165960"/>
    </source>
</evidence>
<gene>
    <name evidence="1" type="ORF">DSO57_1025149</name>
</gene>
<organism evidence="1 2">
    <name type="scientific">Entomophthora muscae</name>
    <dbReference type="NCBI Taxonomy" id="34485"/>
    <lineage>
        <taxon>Eukaryota</taxon>
        <taxon>Fungi</taxon>
        <taxon>Fungi incertae sedis</taxon>
        <taxon>Zoopagomycota</taxon>
        <taxon>Entomophthoromycotina</taxon>
        <taxon>Entomophthoromycetes</taxon>
        <taxon>Entomophthorales</taxon>
        <taxon>Entomophthoraceae</taxon>
        <taxon>Entomophthora</taxon>
    </lineage>
</organism>
<accession>A0ACC2TP76</accession>
<dbReference type="Proteomes" id="UP001165960">
    <property type="component" value="Unassembled WGS sequence"/>
</dbReference>
<comment type="caution">
    <text evidence="1">The sequence shown here is derived from an EMBL/GenBank/DDBJ whole genome shotgun (WGS) entry which is preliminary data.</text>
</comment>